<dbReference type="Proteomes" id="UP000007819">
    <property type="component" value="Chromosome A2"/>
</dbReference>
<dbReference type="EnsemblMetazoa" id="XM_029490529.1">
    <property type="protein sequence ID" value="XP_029346389.1"/>
    <property type="gene ID" value="LOC115034264"/>
</dbReference>
<dbReference type="GeneID" id="115034264"/>
<dbReference type="RefSeq" id="XP_029346389.1">
    <property type="nucleotide sequence ID" value="XM_029490529.1"/>
</dbReference>
<feature type="chain" id="PRO_5035902130" evidence="1">
    <location>
        <begin position="26"/>
        <end position="163"/>
    </location>
</feature>
<dbReference type="KEGG" id="api:115034264"/>
<evidence type="ECO:0000313" key="2">
    <source>
        <dbReference type="EnsemblMetazoa" id="XP_029346389.1"/>
    </source>
</evidence>
<keyword evidence="1" id="KW-0732">Signal</keyword>
<name>A0A8R2JTR7_ACYPI</name>
<sequence>MNSLVVINIYIVLLHLLILVNPTTAICGLGDSSCRYSGNFDSDNVICHKDVVKIGKLPKECTAFVFDGVTCNKNYEISYRWIPEDLDHLKSLIDFEDGAHNVYLFYKHQTLADWSNALFFGDFQIEAQKVQEFIGIYPVKGLILDGMEDPVLSEVQYTTDNFI</sequence>
<evidence type="ECO:0000256" key="1">
    <source>
        <dbReference type="SAM" id="SignalP"/>
    </source>
</evidence>
<organism evidence="2 3">
    <name type="scientific">Acyrthosiphon pisum</name>
    <name type="common">Pea aphid</name>
    <dbReference type="NCBI Taxonomy" id="7029"/>
    <lineage>
        <taxon>Eukaryota</taxon>
        <taxon>Metazoa</taxon>
        <taxon>Ecdysozoa</taxon>
        <taxon>Arthropoda</taxon>
        <taxon>Hexapoda</taxon>
        <taxon>Insecta</taxon>
        <taxon>Pterygota</taxon>
        <taxon>Neoptera</taxon>
        <taxon>Paraneoptera</taxon>
        <taxon>Hemiptera</taxon>
        <taxon>Sternorrhyncha</taxon>
        <taxon>Aphidomorpha</taxon>
        <taxon>Aphidoidea</taxon>
        <taxon>Aphididae</taxon>
        <taxon>Macrosiphini</taxon>
        <taxon>Acyrthosiphon</taxon>
    </lineage>
</organism>
<proteinExistence type="predicted"/>
<evidence type="ECO:0000313" key="3">
    <source>
        <dbReference type="Proteomes" id="UP000007819"/>
    </source>
</evidence>
<protein>
    <submittedName>
        <fullName evidence="2">Uncharacterized protein</fullName>
    </submittedName>
</protein>
<dbReference type="AlphaFoldDB" id="A0A8R2JTR7"/>
<reference evidence="3" key="1">
    <citation type="submission" date="2010-06" db="EMBL/GenBank/DDBJ databases">
        <authorList>
            <person name="Jiang H."/>
            <person name="Abraham K."/>
            <person name="Ali S."/>
            <person name="Alsbrooks S.L."/>
            <person name="Anim B.N."/>
            <person name="Anosike U.S."/>
            <person name="Attaway T."/>
            <person name="Bandaranaike D.P."/>
            <person name="Battles P.K."/>
            <person name="Bell S.N."/>
            <person name="Bell A.V."/>
            <person name="Beltran B."/>
            <person name="Bickham C."/>
            <person name="Bustamante Y."/>
            <person name="Caleb T."/>
            <person name="Canada A."/>
            <person name="Cardenas V."/>
            <person name="Carter K."/>
            <person name="Chacko J."/>
            <person name="Chandrabose M.N."/>
            <person name="Chavez D."/>
            <person name="Chavez A."/>
            <person name="Chen L."/>
            <person name="Chu H.-S."/>
            <person name="Claassen K.J."/>
            <person name="Cockrell R."/>
            <person name="Collins M."/>
            <person name="Cooper J.A."/>
            <person name="Cree A."/>
            <person name="Curry S.M."/>
            <person name="Da Y."/>
            <person name="Dao M.D."/>
            <person name="Das B."/>
            <person name="Davila M.-L."/>
            <person name="Davy-Carroll L."/>
            <person name="Denson S."/>
            <person name="Dinh H."/>
            <person name="Ebong V.E."/>
            <person name="Edwards J.R."/>
            <person name="Egan A."/>
            <person name="El-Daye J."/>
            <person name="Escobedo L."/>
            <person name="Fernandez S."/>
            <person name="Fernando P.R."/>
            <person name="Flagg N."/>
            <person name="Forbes L.D."/>
            <person name="Fowler R.G."/>
            <person name="Fu Q."/>
            <person name="Gabisi R.A."/>
            <person name="Ganer J."/>
            <person name="Garbino Pronczuk A."/>
            <person name="Garcia R.M."/>
            <person name="Garner T."/>
            <person name="Garrett T.E."/>
            <person name="Gonzalez D.A."/>
            <person name="Hamid H."/>
            <person name="Hawkins E.S."/>
            <person name="Hirani K."/>
            <person name="Hogues M.E."/>
            <person name="Hollins B."/>
            <person name="Hsiao C.-H."/>
            <person name="Jabil R."/>
            <person name="James M.L."/>
            <person name="Jhangiani S.N."/>
            <person name="Johnson B."/>
            <person name="Johnson Q."/>
            <person name="Joshi V."/>
            <person name="Kalu J.B."/>
            <person name="Kam C."/>
            <person name="Kashfia A."/>
            <person name="Keebler J."/>
            <person name="Kisamo H."/>
            <person name="Kovar C.L."/>
            <person name="Lago L.A."/>
            <person name="Lai C.-Y."/>
            <person name="Laidlaw J."/>
            <person name="Lara F."/>
            <person name="Le T.-K."/>
            <person name="Lee S.L."/>
            <person name="Legall F.H."/>
            <person name="Lemon S.J."/>
            <person name="Lewis L.R."/>
            <person name="Li B."/>
            <person name="Liu Y."/>
            <person name="Liu Y.-S."/>
            <person name="Lopez J."/>
            <person name="Lozado R.J."/>
            <person name="Lu J."/>
            <person name="Madu R.C."/>
            <person name="Maheshwari M."/>
            <person name="Maheshwari R."/>
            <person name="Malloy K."/>
            <person name="Martinez E."/>
            <person name="Mathew T."/>
            <person name="Mercado I.C."/>
            <person name="Mercado C."/>
            <person name="Meyer B."/>
            <person name="Montgomery K."/>
            <person name="Morgan M.B."/>
            <person name="Munidasa M."/>
            <person name="Nazareth L.V."/>
            <person name="Nelson J."/>
            <person name="Ng B.M."/>
            <person name="Nguyen N.B."/>
            <person name="Nguyen P.Q."/>
            <person name="Nguyen T."/>
            <person name="Obregon M."/>
            <person name="Okwuonu G.O."/>
            <person name="Onwere C.G."/>
            <person name="Orozco G."/>
            <person name="Parra A."/>
            <person name="Patel S."/>
            <person name="Patil S."/>
            <person name="Perez A."/>
            <person name="Perez Y."/>
            <person name="Pham C."/>
            <person name="Primus E.L."/>
            <person name="Pu L.-L."/>
            <person name="Puazo M."/>
            <person name="Qin X."/>
            <person name="Quiroz J.B."/>
            <person name="Reese J."/>
            <person name="Richards S."/>
            <person name="Rives C.M."/>
            <person name="Robberts R."/>
            <person name="Ruiz S.J."/>
            <person name="Ruiz M.J."/>
            <person name="Santibanez J."/>
            <person name="Schneider B.W."/>
            <person name="Sisson I."/>
            <person name="Smith M."/>
            <person name="Sodergren E."/>
            <person name="Song X.-Z."/>
            <person name="Song B.B."/>
            <person name="Summersgill H."/>
            <person name="Thelus R."/>
            <person name="Thornton R.D."/>
            <person name="Trejos Z.Y."/>
            <person name="Usmani K."/>
            <person name="Vattathil S."/>
            <person name="Villasana D."/>
            <person name="Walker D.L."/>
            <person name="Wang S."/>
            <person name="Wang K."/>
            <person name="White C.S."/>
            <person name="Williams A.C."/>
            <person name="Williamson J."/>
            <person name="Wilson K."/>
            <person name="Woghiren I.O."/>
            <person name="Woodworth J.R."/>
            <person name="Worley K.C."/>
            <person name="Wright R.A."/>
            <person name="Wu W."/>
            <person name="Young L."/>
            <person name="Zhang L."/>
            <person name="Zhang J."/>
            <person name="Zhu Y."/>
            <person name="Muzny D.M."/>
            <person name="Weinstock G."/>
            <person name="Gibbs R.A."/>
        </authorList>
    </citation>
    <scope>NUCLEOTIDE SEQUENCE [LARGE SCALE GENOMIC DNA]</scope>
    <source>
        <strain evidence="3">LSR1</strain>
    </source>
</reference>
<feature type="signal peptide" evidence="1">
    <location>
        <begin position="1"/>
        <end position="25"/>
    </location>
</feature>
<accession>A0A8R2JTR7</accession>
<reference evidence="2" key="2">
    <citation type="submission" date="2022-06" db="UniProtKB">
        <authorList>
            <consortium name="EnsemblMetazoa"/>
        </authorList>
    </citation>
    <scope>IDENTIFICATION</scope>
</reference>
<keyword evidence="3" id="KW-1185">Reference proteome</keyword>